<dbReference type="CDD" id="cd19364">
    <property type="entry name" value="TenA_C_BsTenA-like"/>
    <property type="match status" value="1"/>
</dbReference>
<dbReference type="EC" id="3.5.99.2" evidence="5 9"/>
<evidence type="ECO:0000256" key="6">
    <source>
        <dbReference type="ARBA" id="ARBA00013647"/>
    </source>
</evidence>
<name>A0ABV0EUL4_9ENTE</name>
<dbReference type="InterPro" id="IPR004305">
    <property type="entry name" value="Thiaminase-2/PQQC"/>
</dbReference>
<keyword evidence="12" id="KW-1185">Reference proteome</keyword>
<keyword evidence="9" id="KW-0378">Hydrolase</keyword>
<protein>
    <recommendedName>
        <fullName evidence="6 9">Aminopyrimidine aminohydrolase</fullName>
        <ecNumber evidence="5 9">3.5.99.2</ecNumber>
    </recommendedName>
</protein>
<dbReference type="PANTHER" id="PTHR43198">
    <property type="entry name" value="BIFUNCTIONAL TH2 PROTEIN"/>
    <property type="match status" value="1"/>
</dbReference>
<dbReference type="InterPro" id="IPR050967">
    <property type="entry name" value="Thiamine_Salvage_TenA"/>
</dbReference>
<dbReference type="PANTHER" id="PTHR43198:SF2">
    <property type="entry name" value="SI:CH1073-67J19.1-RELATED"/>
    <property type="match status" value="1"/>
</dbReference>
<gene>
    <name evidence="11" type="ORF">JZO67_004323</name>
</gene>
<accession>A0ABV0EUL4</accession>
<dbReference type="Proteomes" id="UP000664357">
    <property type="component" value="Unassembled WGS sequence"/>
</dbReference>
<comment type="catalytic activity">
    <reaction evidence="1 9">
        <text>4-amino-5-aminomethyl-2-methylpyrimidine + H2O = 4-amino-5-hydroxymethyl-2-methylpyrimidine + NH4(+)</text>
        <dbReference type="Rhea" id="RHEA:31799"/>
        <dbReference type="ChEBI" id="CHEBI:15377"/>
        <dbReference type="ChEBI" id="CHEBI:16892"/>
        <dbReference type="ChEBI" id="CHEBI:28938"/>
        <dbReference type="ChEBI" id="CHEBI:63416"/>
        <dbReference type="EC" id="3.5.99.2"/>
    </reaction>
</comment>
<proteinExistence type="inferred from homology"/>
<dbReference type="Pfam" id="PF03070">
    <property type="entry name" value="TENA_THI-4"/>
    <property type="match status" value="1"/>
</dbReference>
<dbReference type="Gene3D" id="1.20.910.10">
    <property type="entry name" value="Heme oxygenase-like"/>
    <property type="match status" value="1"/>
</dbReference>
<keyword evidence="7 9" id="KW-0784">Thiamine biosynthesis</keyword>
<dbReference type="NCBIfam" id="TIGR04306">
    <property type="entry name" value="salvage_TenA"/>
    <property type="match status" value="1"/>
</dbReference>
<dbReference type="SUPFAM" id="SSF48613">
    <property type="entry name" value="Heme oxygenase-like"/>
    <property type="match status" value="1"/>
</dbReference>
<evidence type="ECO:0000313" key="12">
    <source>
        <dbReference type="Proteomes" id="UP000664357"/>
    </source>
</evidence>
<comment type="subunit">
    <text evidence="4">Homotetramer.</text>
</comment>
<comment type="pathway">
    <text evidence="2 9">Cofactor biosynthesis; thiamine diphosphate biosynthesis.</text>
</comment>
<dbReference type="RefSeq" id="WP_207701764.1">
    <property type="nucleotide sequence ID" value="NZ_JAFREL020000004.1"/>
</dbReference>
<evidence type="ECO:0000256" key="2">
    <source>
        <dbReference type="ARBA" id="ARBA00004948"/>
    </source>
</evidence>
<evidence type="ECO:0000256" key="4">
    <source>
        <dbReference type="ARBA" id="ARBA00011881"/>
    </source>
</evidence>
<evidence type="ECO:0000256" key="9">
    <source>
        <dbReference type="RuleBase" id="RU363093"/>
    </source>
</evidence>
<evidence type="ECO:0000256" key="1">
    <source>
        <dbReference type="ARBA" id="ARBA00001881"/>
    </source>
</evidence>
<feature type="domain" description="Thiaminase-2/PQQC" evidence="10">
    <location>
        <begin position="8"/>
        <end position="212"/>
    </location>
</feature>
<sequence>MFTEIARKEAASYWEGSFVHPFVQAIGDGTLSPEIFRFYLLQDRYYLEHFSKLYELIADQADDQEVIALLRENAENLRLGEIAVREDFFDELKITEKEIAGTPIAPTAYHYVSHMYRQLIDGTPNAAFAGMLPCAWLYQEIGVRLIQSGSPNPLYQRWIETYSGEEAAQGILKERAVLDRLYEASGKDEQQQMIDAFVISSKMEYAFWEMAMMKEGWTI</sequence>
<dbReference type="InterPro" id="IPR016084">
    <property type="entry name" value="Haem_Oase-like_multi-hlx"/>
</dbReference>
<evidence type="ECO:0000259" key="10">
    <source>
        <dbReference type="Pfam" id="PF03070"/>
    </source>
</evidence>
<dbReference type="EMBL" id="JAFREL020000004">
    <property type="protein sequence ID" value="MEO1772341.1"/>
    <property type="molecule type" value="Genomic_DNA"/>
</dbReference>
<evidence type="ECO:0000256" key="3">
    <source>
        <dbReference type="ARBA" id="ARBA00010264"/>
    </source>
</evidence>
<evidence type="ECO:0000256" key="5">
    <source>
        <dbReference type="ARBA" id="ARBA00012684"/>
    </source>
</evidence>
<evidence type="ECO:0000256" key="7">
    <source>
        <dbReference type="ARBA" id="ARBA00022977"/>
    </source>
</evidence>
<evidence type="ECO:0000313" key="11">
    <source>
        <dbReference type="EMBL" id="MEO1772341.1"/>
    </source>
</evidence>
<comment type="caution">
    <text evidence="11">The sequence shown here is derived from an EMBL/GenBank/DDBJ whole genome shotgun (WGS) entry which is preliminary data.</text>
</comment>
<comment type="function">
    <text evidence="9">Catalyzes an amino-pyrimidine hydrolysis reaction at the C5' of the pyrimidine moiety of thiamine compounds, a reaction that is part of a thiamine salvage pathway.</text>
</comment>
<dbReference type="InterPro" id="IPR027574">
    <property type="entry name" value="Thiaminase_II"/>
</dbReference>
<comment type="catalytic activity">
    <reaction evidence="8 9">
        <text>thiamine + H2O = 5-(2-hydroxyethyl)-4-methylthiazole + 4-amino-5-hydroxymethyl-2-methylpyrimidine + H(+)</text>
        <dbReference type="Rhea" id="RHEA:17509"/>
        <dbReference type="ChEBI" id="CHEBI:15377"/>
        <dbReference type="ChEBI" id="CHEBI:15378"/>
        <dbReference type="ChEBI" id="CHEBI:16892"/>
        <dbReference type="ChEBI" id="CHEBI:17957"/>
        <dbReference type="ChEBI" id="CHEBI:18385"/>
        <dbReference type="EC" id="3.5.99.2"/>
    </reaction>
</comment>
<comment type="similarity">
    <text evidence="3 9">Belongs to the TenA family.</text>
</comment>
<reference evidence="11 12" key="1">
    <citation type="submission" date="2024-02" db="EMBL/GenBank/DDBJ databases">
        <title>The Genome Sequence of Enterococcus sp. DIV0159.</title>
        <authorList>
            <person name="Earl A."/>
            <person name="Manson A."/>
            <person name="Gilmore M."/>
            <person name="Sanders J."/>
            <person name="Shea T."/>
            <person name="Howe W."/>
            <person name="Livny J."/>
            <person name="Cuomo C."/>
            <person name="Neafsey D."/>
            <person name="Birren B."/>
        </authorList>
    </citation>
    <scope>NUCLEOTIDE SEQUENCE [LARGE SCALE GENOMIC DNA]</scope>
    <source>
        <strain evidence="11 12">665A</strain>
    </source>
</reference>
<evidence type="ECO:0000256" key="8">
    <source>
        <dbReference type="ARBA" id="ARBA00048337"/>
    </source>
</evidence>
<organism evidence="11 12">
    <name type="scientific">Candidatus Enterococcus ferrettii</name>
    <dbReference type="NCBI Taxonomy" id="2815324"/>
    <lineage>
        <taxon>Bacteria</taxon>
        <taxon>Bacillati</taxon>
        <taxon>Bacillota</taxon>
        <taxon>Bacilli</taxon>
        <taxon>Lactobacillales</taxon>
        <taxon>Enterococcaceae</taxon>
        <taxon>Enterococcus</taxon>
    </lineage>
</organism>